<reference evidence="6" key="1">
    <citation type="journal article" date="2023" name="Plant J.">
        <title>Genome sequences and population genomics provide insights into the demographic history, inbreeding, and mutation load of two 'living fossil' tree species of Dipteronia.</title>
        <authorList>
            <person name="Feng Y."/>
            <person name="Comes H.P."/>
            <person name="Chen J."/>
            <person name="Zhu S."/>
            <person name="Lu R."/>
            <person name="Zhang X."/>
            <person name="Li P."/>
            <person name="Qiu J."/>
            <person name="Olsen K.M."/>
            <person name="Qiu Y."/>
        </authorList>
    </citation>
    <scope>NUCLEOTIDE SEQUENCE</scope>
    <source>
        <strain evidence="6">KIB01</strain>
    </source>
</reference>
<sequence>SPNVTVALDGTENFSSIGQALETIPDESDATYTIYIKEGKYQERVYLGIEKKMLYLGTELERR</sequence>
<organism evidence="6 7">
    <name type="scientific">Dipteronia dyeriana</name>
    <dbReference type="NCBI Taxonomy" id="168575"/>
    <lineage>
        <taxon>Eukaryota</taxon>
        <taxon>Viridiplantae</taxon>
        <taxon>Streptophyta</taxon>
        <taxon>Embryophyta</taxon>
        <taxon>Tracheophyta</taxon>
        <taxon>Spermatophyta</taxon>
        <taxon>Magnoliopsida</taxon>
        <taxon>eudicotyledons</taxon>
        <taxon>Gunneridae</taxon>
        <taxon>Pentapetalae</taxon>
        <taxon>rosids</taxon>
        <taxon>malvids</taxon>
        <taxon>Sapindales</taxon>
        <taxon>Sapindaceae</taxon>
        <taxon>Hippocastanoideae</taxon>
        <taxon>Acereae</taxon>
        <taxon>Dipteronia</taxon>
    </lineage>
</organism>
<dbReference type="EC" id="3.1.1.11" evidence="4"/>
<evidence type="ECO:0000256" key="3">
    <source>
        <dbReference type="ARBA" id="ARBA00023085"/>
    </source>
</evidence>
<dbReference type="InterPro" id="IPR012334">
    <property type="entry name" value="Pectin_lyas_fold"/>
</dbReference>
<dbReference type="Gene3D" id="2.160.20.10">
    <property type="entry name" value="Single-stranded right-handed beta-helix, Pectin lyase-like"/>
    <property type="match status" value="1"/>
</dbReference>
<comment type="catalytic activity">
    <reaction evidence="4">
        <text>[(1-&gt;4)-alpha-D-galacturonosyl methyl ester](n) + n H2O = [(1-&gt;4)-alpha-D-galacturonosyl](n) + n methanol + n H(+)</text>
        <dbReference type="Rhea" id="RHEA:22380"/>
        <dbReference type="Rhea" id="RHEA-COMP:14570"/>
        <dbReference type="Rhea" id="RHEA-COMP:14573"/>
        <dbReference type="ChEBI" id="CHEBI:15377"/>
        <dbReference type="ChEBI" id="CHEBI:15378"/>
        <dbReference type="ChEBI" id="CHEBI:17790"/>
        <dbReference type="ChEBI" id="CHEBI:140522"/>
        <dbReference type="ChEBI" id="CHEBI:140523"/>
        <dbReference type="EC" id="3.1.1.11"/>
    </reaction>
</comment>
<dbReference type="GO" id="GO:0045490">
    <property type="term" value="P:pectin catabolic process"/>
    <property type="evidence" value="ECO:0007669"/>
    <property type="project" value="UniProtKB-UniRule"/>
</dbReference>
<protein>
    <recommendedName>
        <fullName evidence="4">Pectinesterase</fullName>
        <ecNumber evidence="4">3.1.1.11</ecNumber>
    </recommendedName>
</protein>
<proteinExistence type="predicted"/>
<keyword evidence="3 4" id="KW-0063">Aspartyl esterase</keyword>
<evidence type="ECO:0000256" key="2">
    <source>
        <dbReference type="ARBA" id="ARBA00022801"/>
    </source>
</evidence>
<comment type="function">
    <text evidence="4">Acts in the modification of cell walls via demethylesterification of cell wall pectin.</text>
</comment>
<accession>A0AAD9XNV8</accession>
<keyword evidence="7" id="KW-1185">Reference proteome</keyword>
<dbReference type="EMBL" id="JANJYI010000001">
    <property type="protein sequence ID" value="KAK2662850.1"/>
    <property type="molecule type" value="Genomic_DNA"/>
</dbReference>
<feature type="domain" description="Pectinesterase catalytic" evidence="5">
    <location>
        <begin position="3"/>
        <end position="55"/>
    </location>
</feature>
<gene>
    <name evidence="6" type="ORF">Ddye_001424</name>
</gene>
<dbReference type="AlphaFoldDB" id="A0AAD9XNV8"/>
<keyword evidence="4" id="KW-0134">Cell wall</keyword>
<dbReference type="InterPro" id="IPR011050">
    <property type="entry name" value="Pectin_lyase_fold/virulence"/>
</dbReference>
<comment type="subcellular location">
    <subcellularLocation>
        <location evidence="4">Secreted</location>
        <location evidence="4">Cell wall</location>
    </subcellularLocation>
</comment>
<dbReference type="Pfam" id="PF01095">
    <property type="entry name" value="Pectinesterase"/>
    <property type="match status" value="1"/>
</dbReference>
<dbReference type="GO" id="GO:0030599">
    <property type="term" value="F:pectinesterase activity"/>
    <property type="evidence" value="ECO:0007669"/>
    <property type="project" value="UniProtKB-UniRule"/>
</dbReference>
<name>A0AAD9XNV8_9ROSI</name>
<evidence type="ECO:0000256" key="4">
    <source>
        <dbReference type="RuleBase" id="RU000589"/>
    </source>
</evidence>
<keyword evidence="4" id="KW-0961">Cell wall biogenesis/degradation</keyword>
<dbReference type="PROSITE" id="PS00800">
    <property type="entry name" value="PECTINESTERASE_1"/>
    <property type="match status" value="1"/>
</dbReference>
<comment type="caution">
    <text evidence="6">The sequence shown here is derived from an EMBL/GenBank/DDBJ whole genome shotgun (WGS) entry which is preliminary data.</text>
</comment>
<evidence type="ECO:0000259" key="5">
    <source>
        <dbReference type="Pfam" id="PF01095"/>
    </source>
</evidence>
<evidence type="ECO:0000313" key="6">
    <source>
        <dbReference type="EMBL" id="KAK2662850.1"/>
    </source>
</evidence>
<dbReference type="SUPFAM" id="SSF51126">
    <property type="entry name" value="Pectin lyase-like"/>
    <property type="match status" value="1"/>
</dbReference>
<evidence type="ECO:0000313" key="7">
    <source>
        <dbReference type="Proteomes" id="UP001280121"/>
    </source>
</evidence>
<evidence type="ECO:0000256" key="1">
    <source>
        <dbReference type="ARBA" id="ARBA00005184"/>
    </source>
</evidence>
<comment type="pathway">
    <text evidence="1 4">Glycan metabolism; pectin degradation; 2-dehydro-3-deoxy-D-gluconate from pectin: step 1/5.</text>
</comment>
<keyword evidence="4" id="KW-0964">Secreted</keyword>
<feature type="non-terminal residue" evidence="6">
    <location>
        <position position="1"/>
    </location>
</feature>
<dbReference type="InterPro" id="IPR000070">
    <property type="entry name" value="Pectinesterase_cat"/>
</dbReference>
<keyword evidence="2 4" id="KW-0378">Hydrolase</keyword>
<dbReference type="Proteomes" id="UP001280121">
    <property type="component" value="Unassembled WGS sequence"/>
</dbReference>
<dbReference type="InterPro" id="IPR018040">
    <property type="entry name" value="Pectinesterase_Tyr_AS"/>
</dbReference>
<dbReference type="GO" id="GO:0042545">
    <property type="term" value="P:cell wall modification"/>
    <property type="evidence" value="ECO:0007669"/>
    <property type="project" value="UniProtKB-UniRule"/>
</dbReference>